<sequence length="127" mass="13919">MELFIDECLSPSLAAELNATGFHVAQHPRDFGGLGDPDHVVLRRCVDNNLVIVTQNARDFRALVATEEIHPGLIILPVAGKARSKELVEQAIAFLHTLGDPMMVMINSVLEITSNGSMRLYDLPVDD</sequence>
<dbReference type="STRING" id="314260.PB2503_12569"/>
<dbReference type="OrthoDB" id="7363756at2"/>
<reference evidence="3" key="1">
    <citation type="submission" date="2010-08" db="EMBL/GenBank/DDBJ databases">
        <title>Genome sequence of Parvularcula bermudensis HTCC2503.</title>
        <authorList>
            <person name="Kang D.-M."/>
            <person name="Oh H.-M."/>
            <person name="Cho J.-C."/>
        </authorList>
    </citation>
    <scope>NUCLEOTIDE SEQUENCE [LARGE SCALE GENOMIC DNA]</scope>
    <source>
        <strain evidence="3">ATCC BAA-594 / HTCC2503 / KCTC 12087</strain>
    </source>
</reference>
<proteinExistence type="predicted"/>
<dbReference type="EMBL" id="CP002156">
    <property type="protein sequence ID" value="ADM10552.1"/>
    <property type="molecule type" value="Genomic_DNA"/>
</dbReference>
<keyword evidence="3" id="KW-1185">Reference proteome</keyword>
<dbReference type="RefSeq" id="WP_013301526.1">
    <property type="nucleotide sequence ID" value="NC_014414.1"/>
</dbReference>
<dbReference type="KEGG" id="pbr:PB2503_12569"/>
<reference evidence="2 3" key="2">
    <citation type="journal article" date="2011" name="J. Bacteriol.">
        <title>Complete genome sequence of strain HTCC2503T of Parvularcula bermudensis, the type species of the order "Parvularculales" in the class Alphaproteobacteria.</title>
        <authorList>
            <person name="Oh H.M."/>
            <person name="Kang I."/>
            <person name="Vergin K.L."/>
            <person name="Kang D."/>
            <person name="Rhee K.H."/>
            <person name="Giovannoni S.J."/>
            <person name="Cho J.C."/>
        </authorList>
    </citation>
    <scope>NUCLEOTIDE SEQUENCE [LARGE SCALE GENOMIC DNA]</scope>
    <source>
        <strain evidence="3">ATCC BAA-594 / HTCC2503 / KCTC 12087</strain>
    </source>
</reference>
<dbReference type="AlphaFoldDB" id="E0TFJ2"/>
<dbReference type="Pfam" id="PF18480">
    <property type="entry name" value="DUF5615"/>
    <property type="match status" value="1"/>
</dbReference>
<protein>
    <recommendedName>
        <fullName evidence="1">DUF5615 domain-containing protein</fullName>
    </recommendedName>
</protein>
<accession>E0TFJ2</accession>
<dbReference type="InterPro" id="IPR041049">
    <property type="entry name" value="DUF5615"/>
</dbReference>
<name>E0TFJ2_PARBH</name>
<evidence type="ECO:0000259" key="1">
    <source>
        <dbReference type="Pfam" id="PF18480"/>
    </source>
</evidence>
<gene>
    <name evidence="2" type="ordered locus">PB2503_12569</name>
</gene>
<dbReference type="Proteomes" id="UP000001302">
    <property type="component" value="Chromosome"/>
</dbReference>
<evidence type="ECO:0000313" key="2">
    <source>
        <dbReference type="EMBL" id="ADM10552.1"/>
    </source>
</evidence>
<dbReference type="eggNOG" id="COG4634">
    <property type="taxonomic scope" value="Bacteria"/>
</dbReference>
<evidence type="ECO:0000313" key="3">
    <source>
        <dbReference type="Proteomes" id="UP000001302"/>
    </source>
</evidence>
<dbReference type="HOGENOM" id="CLU_2034915_0_0_5"/>
<organism evidence="2 3">
    <name type="scientific">Parvularcula bermudensis (strain ATCC BAA-594 / HTCC2503 / KCTC 12087)</name>
    <dbReference type="NCBI Taxonomy" id="314260"/>
    <lineage>
        <taxon>Bacteria</taxon>
        <taxon>Pseudomonadati</taxon>
        <taxon>Pseudomonadota</taxon>
        <taxon>Alphaproteobacteria</taxon>
        <taxon>Parvularculales</taxon>
        <taxon>Parvularculaceae</taxon>
        <taxon>Parvularcula</taxon>
    </lineage>
</organism>
<feature type="domain" description="DUF5615" evidence="1">
    <location>
        <begin position="1"/>
        <end position="90"/>
    </location>
</feature>